<dbReference type="GO" id="GO:0034728">
    <property type="term" value="P:nucleosome organization"/>
    <property type="evidence" value="ECO:0007669"/>
    <property type="project" value="TreeGrafter"/>
</dbReference>
<keyword evidence="3" id="KW-0067">ATP-binding</keyword>
<dbReference type="GO" id="GO:0003677">
    <property type="term" value="F:DNA binding"/>
    <property type="evidence" value="ECO:0007669"/>
    <property type="project" value="TreeGrafter"/>
</dbReference>
<evidence type="ECO:0000259" key="8">
    <source>
        <dbReference type="PROSITE" id="PS50013"/>
    </source>
</evidence>
<protein>
    <recommendedName>
        <fullName evidence="8">Chromo domain-containing protein</fullName>
    </recommendedName>
</protein>
<proteinExistence type="predicted"/>
<dbReference type="SMART" id="SM00298">
    <property type="entry name" value="CHROMO"/>
    <property type="match status" value="2"/>
</dbReference>
<feature type="compositionally biased region" description="Low complexity" evidence="7">
    <location>
        <begin position="63"/>
        <end position="74"/>
    </location>
</feature>
<dbReference type="PROSITE" id="PS00598">
    <property type="entry name" value="CHROMO_1"/>
    <property type="match status" value="1"/>
</dbReference>
<dbReference type="GO" id="GO:0005524">
    <property type="term" value="F:ATP binding"/>
    <property type="evidence" value="ECO:0007669"/>
    <property type="project" value="UniProtKB-KW"/>
</dbReference>
<feature type="compositionally biased region" description="Acidic residues" evidence="7">
    <location>
        <begin position="1"/>
        <end position="11"/>
    </location>
</feature>
<dbReference type="GO" id="GO:0042393">
    <property type="term" value="F:histone binding"/>
    <property type="evidence" value="ECO:0007669"/>
    <property type="project" value="TreeGrafter"/>
</dbReference>
<organism evidence="9">
    <name type="scientific">Clastoptera arizonana</name>
    <name type="common">Arizona spittle bug</name>
    <dbReference type="NCBI Taxonomy" id="38151"/>
    <lineage>
        <taxon>Eukaryota</taxon>
        <taxon>Metazoa</taxon>
        <taxon>Ecdysozoa</taxon>
        <taxon>Arthropoda</taxon>
        <taxon>Hexapoda</taxon>
        <taxon>Insecta</taxon>
        <taxon>Pterygota</taxon>
        <taxon>Neoptera</taxon>
        <taxon>Paraneoptera</taxon>
        <taxon>Hemiptera</taxon>
        <taxon>Auchenorrhyncha</taxon>
        <taxon>Cercopoidea</taxon>
        <taxon>Clastopteridae</taxon>
        <taxon>Clastoptera</taxon>
    </lineage>
</organism>
<name>A0A1B6DPA6_9HEMI</name>
<evidence type="ECO:0000256" key="4">
    <source>
        <dbReference type="ARBA" id="ARBA00023015"/>
    </source>
</evidence>
<dbReference type="CDD" id="cd18659">
    <property type="entry name" value="CD2_tandem"/>
    <property type="match status" value="1"/>
</dbReference>
<dbReference type="InterPro" id="IPR000953">
    <property type="entry name" value="Chromo/chromo_shadow_dom"/>
</dbReference>
<sequence>MLQEGSGDESDASDKNVASDNESNKSAASSSGSGSDSESRSSSSGRSSKNKSGTDSESDSKSKSSTANSPSKSSNIKLAWQENPDVYGIRRSGRSRKEPERLKIAESDSSDRGSSKKSSPKKKSPNKSTWNSDSTDYDSSTDKEIAPRSKPPRKISRPSVSKPVRKARPVRIKSKYSSSDESSYDSDDDSKNKRSKSRRGATVSYKEDSDEKTGSDDLVEVDWNESEETPAALDTSETIEKVLALRRGKKGVVGNITTVYAVEESSDPNAGCDPEDVINTELQYLIKWKGWSHIHNTWESEQSLKDQKVKGIKKLENFIKKDEDIKYWKEHTTPEDIEYYECQLELQQELLKSYNRVERIIAESKEPPEYFIKWESLPYSEATWEDGGLIEKKWPKKIKEFRIFPISKFFNFLRPFLFN</sequence>
<dbReference type="PROSITE" id="PS50013">
    <property type="entry name" value="CHROMO_2"/>
    <property type="match status" value="2"/>
</dbReference>
<gene>
    <name evidence="9" type="ORF">g.40057</name>
</gene>
<dbReference type="CDD" id="cd18666">
    <property type="entry name" value="CD1_tandem_CHD1-2_like"/>
    <property type="match status" value="1"/>
</dbReference>
<accession>A0A1B6DPA6</accession>
<dbReference type="PANTHER" id="PTHR45623">
    <property type="entry name" value="CHROMODOMAIN-HELICASE-DNA-BINDING PROTEIN 3-RELATED-RELATED"/>
    <property type="match status" value="1"/>
</dbReference>
<dbReference type="SUPFAM" id="SSF54160">
    <property type="entry name" value="Chromo domain-like"/>
    <property type="match status" value="2"/>
</dbReference>
<dbReference type="PANTHER" id="PTHR45623:SF14">
    <property type="entry name" value="CHROMODOMAIN-HELICASE-DNA-BINDING PROTEIN 1"/>
    <property type="match status" value="1"/>
</dbReference>
<feature type="compositionally biased region" description="Basic residues" evidence="7">
    <location>
        <begin position="163"/>
        <end position="174"/>
    </location>
</feature>
<evidence type="ECO:0000256" key="7">
    <source>
        <dbReference type="SAM" id="MobiDB-lite"/>
    </source>
</evidence>
<dbReference type="FunFam" id="2.40.50.40:FF:000014">
    <property type="entry name" value="Chromodomain-helicase-DNA-binding protein 2 isoform 1"/>
    <property type="match status" value="1"/>
</dbReference>
<dbReference type="InterPro" id="IPR023780">
    <property type="entry name" value="Chromo_domain"/>
</dbReference>
<evidence type="ECO:0000256" key="3">
    <source>
        <dbReference type="ARBA" id="ARBA00022840"/>
    </source>
</evidence>
<dbReference type="GO" id="GO:0003682">
    <property type="term" value="F:chromatin binding"/>
    <property type="evidence" value="ECO:0007669"/>
    <property type="project" value="TreeGrafter"/>
</dbReference>
<feature type="compositionally biased region" description="Low complexity" evidence="7">
    <location>
        <begin position="18"/>
        <end position="51"/>
    </location>
</feature>
<dbReference type="GO" id="GO:0000785">
    <property type="term" value="C:chromatin"/>
    <property type="evidence" value="ECO:0007669"/>
    <property type="project" value="TreeGrafter"/>
</dbReference>
<feature type="compositionally biased region" description="Basic and acidic residues" evidence="7">
    <location>
        <begin position="95"/>
        <end position="114"/>
    </location>
</feature>
<keyword evidence="6" id="KW-0539">Nucleus</keyword>
<keyword evidence="4" id="KW-0805">Transcription regulation</keyword>
<feature type="domain" description="Chromo" evidence="8">
    <location>
        <begin position="237"/>
        <end position="330"/>
    </location>
</feature>
<dbReference type="InterPro" id="IPR023779">
    <property type="entry name" value="Chromodomain_CS"/>
</dbReference>
<feature type="region of interest" description="Disordered" evidence="7">
    <location>
        <begin position="1"/>
        <end position="218"/>
    </location>
</feature>
<dbReference type="Pfam" id="PF00385">
    <property type="entry name" value="Chromo"/>
    <property type="match status" value="2"/>
</dbReference>
<dbReference type="GO" id="GO:0016887">
    <property type="term" value="F:ATP hydrolysis activity"/>
    <property type="evidence" value="ECO:0007669"/>
    <property type="project" value="TreeGrafter"/>
</dbReference>
<evidence type="ECO:0000256" key="5">
    <source>
        <dbReference type="ARBA" id="ARBA00023163"/>
    </source>
</evidence>
<dbReference type="AlphaFoldDB" id="A0A1B6DPA6"/>
<dbReference type="InterPro" id="IPR016197">
    <property type="entry name" value="Chromo-like_dom_sf"/>
</dbReference>
<feature type="compositionally biased region" description="Basic and acidic residues" evidence="7">
    <location>
        <begin position="52"/>
        <end position="62"/>
    </location>
</feature>
<feature type="compositionally biased region" description="Low complexity" evidence="7">
    <location>
        <begin position="126"/>
        <end position="138"/>
    </location>
</feature>
<evidence type="ECO:0000256" key="1">
    <source>
        <dbReference type="ARBA" id="ARBA00004123"/>
    </source>
</evidence>
<keyword evidence="5" id="KW-0804">Transcription</keyword>
<reference evidence="9" key="1">
    <citation type="submission" date="2015-12" db="EMBL/GenBank/DDBJ databases">
        <title>De novo transcriptome assembly of four potential Pierce s Disease insect vectors from Arizona vineyards.</title>
        <authorList>
            <person name="Tassone E.E."/>
        </authorList>
    </citation>
    <scope>NUCLEOTIDE SEQUENCE</scope>
</reference>
<evidence type="ECO:0000256" key="2">
    <source>
        <dbReference type="ARBA" id="ARBA00022741"/>
    </source>
</evidence>
<evidence type="ECO:0000256" key="6">
    <source>
        <dbReference type="ARBA" id="ARBA00023242"/>
    </source>
</evidence>
<feature type="domain" description="Chromo" evidence="8">
    <location>
        <begin position="355"/>
        <end position="401"/>
    </location>
</feature>
<feature type="compositionally biased region" description="Basic and acidic residues" evidence="7">
    <location>
        <begin position="205"/>
        <end position="215"/>
    </location>
</feature>
<dbReference type="GO" id="GO:0140658">
    <property type="term" value="F:ATP-dependent chromatin remodeler activity"/>
    <property type="evidence" value="ECO:0007669"/>
    <property type="project" value="TreeGrafter"/>
</dbReference>
<evidence type="ECO:0000313" key="9">
    <source>
        <dbReference type="EMBL" id="JAS27489.1"/>
    </source>
</evidence>
<comment type="subcellular location">
    <subcellularLocation>
        <location evidence="1">Nucleus</location>
    </subcellularLocation>
</comment>
<dbReference type="Gene3D" id="2.40.50.40">
    <property type="match status" value="2"/>
</dbReference>
<dbReference type="EMBL" id="GEDC01009809">
    <property type="protein sequence ID" value="JAS27489.1"/>
    <property type="molecule type" value="Transcribed_RNA"/>
</dbReference>
<keyword evidence="2" id="KW-0547">Nucleotide-binding</keyword>
<dbReference type="GO" id="GO:0005634">
    <property type="term" value="C:nucleus"/>
    <property type="evidence" value="ECO:0007669"/>
    <property type="project" value="UniProtKB-SubCell"/>
</dbReference>